<dbReference type="PROSITE" id="PS00086">
    <property type="entry name" value="CYTOCHROME_P450"/>
    <property type="match status" value="1"/>
</dbReference>
<proteinExistence type="predicted"/>
<dbReference type="Proteomes" id="UP000824005">
    <property type="component" value="Unassembled WGS sequence"/>
</dbReference>
<dbReference type="Gene3D" id="3.20.20.60">
    <property type="entry name" value="Phosphoenolpyruvate-binding domains"/>
    <property type="match status" value="1"/>
</dbReference>
<dbReference type="AlphaFoldDB" id="A0A9D1YWL2"/>
<accession>A0A9D1YWL2</accession>
<name>A0A9D1YWL2_9MICO</name>
<gene>
    <name evidence="1" type="ORF">H9830_11695</name>
</gene>
<dbReference type="InterPro" id="IPR017972">
    <property type="entry name" value="Cyt_P450_CS"/>
</dbReference>
<dbReference type="CDD" id="cd00377">
    <property type="entry name" value="ICL_PEPM"/>
    <property type="match status" value="1"/>
</dbReference>
<reference evidence="1" key="1">
    <citation type="journal article" date="2021" name="PeerJ">
        <title>Extensive microbial diversity within the chicken gut microbiome revealed by metagenomics and culture.</title>
        <authorList>
            <person name="Gilroy R."/>
            <person name="Ravi A."/>
            <person name="Getino M."/>
            <person name="Pursley I."/>
            <person name="Horton D.L."/>
            <person name="Alikhan N.F."/>
            <person name="Baker D."/>
            <person name="Gharbi K."/>
            <person name="Hall N."/>
            <person name="Watson M."/>
            <person name="Adriaenssens E.M."/>
            <person name="Foster-Nyarko E."/>
            <person name="Jarju S."/>
            <person name="Secka A."/>
            <person name="Antonio M."/>
            <person name="Oren A."/>
            <person name="Chaudhuri R.R."/>
            <person name="La Ragione R."/>
            <person name="Hildebrand F."/>
            <person name="Pallen M.J."/>
        </authorList>
    </citation>
    <scope>NUCLEOTIDE SEQUENCE</scope>
    <source>
        <strain evidence="1">ChiGjej1B1-98</strain>
    </source>
</reference>
<evidence type="ECO:0000313" key="2">
    <source>
        <dbReference type="Proteomes" id="UP000824005"/>
    </source>
</evidence>
<dbReference type="PANTHER" id="PTHR42905">
    <property type="entry name" value="PHOSPHOENOLPYRUVATE CARBOXYLASE"/>
    <property type="match status" value="1"/>
</dbReference>
<comment type="caution">
    <text evidence="1">The sequence shown here is derived from an EMBL/GenBank/DDBJ whole genome shotgun (WGS) entry which is preliminary data.</text>
</comment>
<dbReference type="GO" id="GO:0016829">
    <property type="term" value="F:lyase activity"/>
    <property type="evidence" value="ECO:0007669"/>
    <property type="project" value="UniProtKB-KW"/>
</dbReference>
<dbReference type="PANTHER" id="PTHR42905:SF16">
    <property type="entry name" value="CARBOXYPHOSPHONOENOLPYRUVATE PHOSPHONOMUTASE-LIKE PROTEIN (AFU_ORTHOLOGUE AFUA_5G07230)"/>
    <property type="match status" value="1"/>
</dbReference>
<dbReference type="EMBL" id="DXDC01000353">
    <property type="protein sequence ID" value="HIY66925.1"/>
    <property type="molecule type" value="Genomic_DNA"/>
</dbReference>
<dbReference type="GO" id="GO:0016705">
    <property type="term" value="F:oxidoreductase activity, acting on paired donors, with incorporation or reduction of molecular oxygen"/>
    <property type="evidence" value="ECO:0007669"/>
    <property type="project" value="InterPro"/>
</dbReference>
<dbReference type="InterPro" id="IPR015813">
    <property type="entry name" value="Pyrv/PenolPyrv_kinase-like_dom"/>
</dbReference>
<reference evidence="1" key="2">
    <citation type="submission" date="2021-04" db="EMBL/GenBank/DDBJ databases">
        <authorList>
            <person name="Gilroy R."/>
        </authorList>
    </citation>
    <scope>NUCLEOTIDE SEQUENCE</scope>
    <source>
        <strain evidence="1">ChiGjej1B1-98</strain>
    </source>
</reference>
<dbReference type="SUPFAM" id="SSF51621">
    <property type="entry name" value="Phosphoenolpyruvate/pyruvate domain"/>
    <property type="match status" value="1"/>
</dbReference>
<dbReference type="InterPro" id="IPR040442">
    <property type="entry name" value="Pyrv_kinase-like_dom_sf"/>
</dbReference>
<keyword evidence="1" id="KW-0456">Lyase</keyword>
<sequence>MEILDDPRFVVAPVPDADEGVAWLRAHVARFSEGIEHERRRALTLSLLDAIEPSSLRRPGHPVATLAEAMGLPRATAADIEVVTACYQPHEPVTAEADAAVARLVAVAGNAWDEATAARIGILIQACAATRSMIAGNEPPVPATRRISPAGKEIVVSLEGGPFGAGRHECPGRDHALALAEGARSFRELHRADDPLLLPGAWDFASAAAFVRQGFRAVGTTSLGVAAAHGLPDADGATHGETIALAKSLVRLPVPVSIDVEGGFDLDPASLAAELTTIGVAGVNIEDGRGSDLVSMDQQSAAISAIKSAAPELFVNARVDTYWLGVSAADTTRRAMAYAEAGADGVFIPGLRDRKLIAELVESLGEVPLNLLAELPLQQLRDLGVRRVSTGSLPFRAALTQAVSTVDIYRSGGSVPEAMSYEEAEGLCRVGVAE</sequence>
<dbReference type="InterPro" id="IPR039556">
    <property type="entry name" value="ICL/PEPM"/>
</dbReference>
<evidence type="ECO:0000313" key="1">
    <source>
        <dbReference type="EMBL" id="HIY66925.1"/>
    </source>
</evidence>
<protein>
    <submittedName>
        <fullName evidence="1">Isocitrate lyase/phosphoenolpyruvate mutase family protein</fullName>
    </submittedName>
</protein>
<dbReference type="GO" id="GO:0005506">
    <property type="term" value="F:iron ion binding"/>
    <property type="evidence" value="ECO:0007669"/>
    <property type="project" value="InterPro"/>
</dbReference>
<dbReference type="Pfam" id="PF13714">
    <property type="entry name" value="PEP_mutase"/>
    <property type="match status" value="1"/>
</dbReference>
<organism evidence="1 2">
    <name type="scientific">Candidatus Agrococcus pullicola</name>
    <dbReference type="NCBI Taxonomy" id="2838429"/>
    <lineage>
        <taxon>Bacteria</taxon>
        <taxon>Bacillati</taxon>
        <taxon>Actinomycetota</taxon>
        <taxon>Actinomycetes</taxon>
        <taxon>Micrococcales</taxon>
        <taxon>Microbacteriaceae</taxon>
        <taxon>Agrococcus</taxon>
    </lineage>
</organism>